<comment type="caution">
    <text evidence="1">The sequence shown here is derived from an EMBL/GenBank/DDBJ whole genome shotgun (WGS) entry which is preliminary data.</text>
</comment>
<keyword evidence="2" id="KW-1185">Reference proteome</keyword>
<sequence>MKVPMSSLCQSRFTRPEVLASIRPELLRRFLTPYQSYFHGGGFDVGCLDNRAGPVELTRLSDMLLTPESDIPPEVANALYAVHEVAVEENTELLEMLASSEQVPLEPNSTLLELALSLWMTAPKALKWIHLHQSCERKRAFEYFSAEGDASSDFALSAEGIRQLEQSLAYYFKKRDWGYGCRIHHRLQQDEHWFLVSHGERYKRQATWEEGRMGTIGFRPERYDLIIYDTLTDELCVNAQTPTQREHYRKLFGFYLFGRENYFPGRSKYTLEPLLRDGAAALFSGDIPEIESVRLTELWYVIEDNVEEVRVHKAYDVFVAMKQHREGIPDGARLLKATFKLRYAGQSKERTLTLKPSNVALYTRDGDGPVLEKWLHRREFIVRDRVKGHEQCEHVLAVG</sequence>
<name>A0A842HBK5_9BACT</name>
<protein>
    <submittedName>
        <fullName evidence="1">Uncharacterized protein</fullName>
    </submittedName>
</protein>
<accession>A0A842HBK5</accession>
<dbReference type="RefSeq" id="WP_185674843.1">
    <property type="nucleotide sequence ID" value="NZ_JACHVB010000016.1"/>
</dbReference>
<gene>
    <name evidence="1" type="ORF">H5P28_06175</name>
</gene>
<dbReference type="AlphaFoldDB" id="A0A842HBK5"/>
<organism evidence="1 2">
    <name type="scientific">Ruficoccus amylovorans</name>
    <dbReference type="NCBI Taxonomy" id="1804625"/>
    <lineage>
        <taxon>Bacteria</taxon>
        <taxon>Pseudomonadati</taxon>
        <taxon>Verrucomicrobiota</taxon>
        <taxon>Opitutia</taxon>
        <taxon>Puniceicoccales</taxon>
        <taxon>Cerasicoccaceae</taxon>
        <taxon>Ruficoccus</taxon>
    </lineage>
</organism>
<dbReference type="Proteomes" id="UP000546464">
    <property type="component" value="Unassembled WGS sequence"/>
</dbReference>
<evidence type="ECO:0000313" key="1">
    <source>
        <dbReference type="EMBL" id="MBC2593843.1"/>
    </source>
</evidence>
<dbReference type="EMBL" id="JACHVB010000016">
    <property type="protein sequence ID" value="MBC2593843.1"/>
    <property type="molecule type" value="Genomic_DNA"/>
</dbReference>
<evidence type="ECO:0000313" key="2">
    <source>
        <dbReference type="Proteomes" id="UP000546464"/>
    </source>
</evidence>
<reference evidence="1 2" key="1">
    <citation type="submission" date="2020-07" db="EMBL/GenBank/DDBJ databases">
        <authorList>
            <person name="Feng X."/>
        </authorList>
    </citation>
    <scope>NUCLEOTIDE SEQUENCE [LARGE SCALE GENOMIC DNA]</scope>
    <source>
        <strain evidence="1 2">JCM31066</strain>
    </source>
</reference>
<proteinExistence type="predicted"/>